<evidence type="ECO:0000256" key="6">
    <source>
        <dbReference type="ARBA" id="ARBA00022741"/>
    </source>
</evidence>
<dbReference type="EMBL" id="DXEV01000137">
    <property type="protein sequence ID" value="HIX57168.1"/>
    <property type="molecule type" value="Genomic_DNA"/>
</dbReference>
<dbReference type="GO" id="GO:0006426">
    <property type="term" value="P:glycyl-tRNA aminoacylation"/>
    <property type="evidence" value="ECO:0007669"/>
    <property type="project" value="UniProtKB-UniRule"/>
</dbReference>
<dbReference type="Pfam" id="PF02092">
    <property type="entry name" value="tRNA_synt_2f"/>
    <property type="match status" value="1"/>
</dbReference>
<evidence type="ECO:0000256" key="4">
    <source>
        <dbReference type="ARBA" id="ARBA00022490"/>
    </source>
</evidence>
<evidence type="ECO:0000256" key="2">
    <source>
        <dbReference type="ARBA" id="ARBA00008226"/>
    </source>
</evidence>
<dbReference type="SUPFAM" id="SSF47323">
    <property type="entry name" value="Anticodon-binding domain of a subclass of class I aminoacyl-tRNA synthetases"/>
    <property type="match status" value="1"/>
</dbReference>
<dbReference type="AlphaFoldDB" id="A0A9D1WDT1"/>
<dbReference type="PRINTS" id="PR01045">
    <property type="entry name" value="TRNASYNTHGB"/>
</dbReference>
<feature type="domain" description="DALR anticodon binding" evidence="12">
    <location>
        <begin position="585"/>
        <end position="687"/>
    </location>
</feature>
<evidence type="ECO:0000256" key="5">
    <source>
        <dbReference type="ARBA" id="ARBA00022598"/>
    </source>
</evidence>
<evidence type="ECO:0000256" key="10">
    <source>
        <dbReference type="ARBA" id="ARBA00047937"/>
    </source>
</evidence>
<dbReference type="InterPro" id="IPR015944">
    <property type="entry name" value="Gly-tRNA-synth_bsu"/>
</dbReference>
<dbReference type="GO" id="GO:0005829">
    <property type="term" value="C:cytosol"/>
    <property type="evidence" value="ECO:0007669"/>
    <property type="project" value="TreeGrafter"/>
</dbReference>
<evidence type="ECO:0000313" key="14">
    <source>
        <dbReference type="Proteomes" id="UP000886829"/>
    </source>
</evidence>
<dbReference type="PROSITE" id="PS50861">
    <property type="entry name" value="AA_TRNA_LIGASE_II_GLYAB"/>
    <property type="match status" value="1"/>
</dbReference>
<dbReference type="EC" id="6.1.1.14" evidence="11"/>
<dbReference type="NCBIfam" id="TIGR00211">
    <property type="entry name" value="glyS"/>
    <property type="match status" value="1"/>
</dbReference>
<evidence type="ECO:0000256" key="7">
    <source>
        <dbReference type="ARBA" id="ARBA00022840"/>
    </source>
</evidence>
<reference evidence="13" key="2">
    <citation type="submission" date="2021-04" db="EMBL/GenBank/DDBJ databases">
        <authorList>
            <person name="Gilroy R."/>
        </authorList>
    </citation>
    <scope>NUCLEOTIDE SEQUENCE</scope>
    <source>
        <strain evidence="13">USASDec5-558</strain>
    </source>
</reference>
<evidence type="ECO:0000256" key="3">
    <source>
        <dbReference type="ARBA" id="ARBA00011209"/>
    </source>
</evidence>
<sequence>MEKQNLLLELGTEELPPKALRKLAEALRDNFVKLLQQEGLNFSAAKWYATPRRLALIINDLDVKQADRELEVKGPAIKAAFDASGNPTKAALGWAAANGIKVEDAQRIKTDKGEWLYIKTTKTGTATRDLICDMFAKSLAALPIPKLMHWGDKHDEFVRPVHTLCMIFGDEVLPGTILGVSSSRTIKGHRFMGQSTFDVQNADTYVEQLRNDGAVIADFEERKASIKAQVENLATSVGGKADLDDALLEEVTSLVENPHVFLASFEERFLKVPSEALVYTMKGDQKYFPIYDEQGKLLPKFAFVSNINPSDTTSLISGNERVVRPRLSDAEFFFNTDRKQSLESFFPRLETIVYQQDIGTIAYRSGIVAKIAATIAPIVGADVALCERAAHLAKCDLASTLVTEFTDTQGIMGMHYAELDGENEDVARAIFEQYCPRFAGDQIPTRPIPVAVSLAEKLATLIGIMGINLMPKGDKDPFGLRRAAIGIIRIVIENKLELNLVDIIKQGCAFFGDKLKNADTAQAVSDYIFARLKAYYQDQGIGAEIFQAVLSTKPVSLLDFDKRAKAVVKFKELKEAQDLAAAYKRVNNIIAKSGRVEAEVDDSLLKDEAEQKLVAHVRALMPQINDYYAQSEYDKAMATLAELRDDVDNFFEKVMVNDNDEAIKNNRLAILNKLSQVFSKTADISVLY</sequence>
<comment type="subcellular location">
    <subcellularLocation>
        <location evidence="1 11">Cytoplasm</location>
    </subcellularLocation>
</comment>
<keyword evidence="4 11" id="KW-0963">Cytoplasm</keyword>
<proteinExistence type="inferred from homology"/>
<gene>
    <name evidence="11 13" type="primary">glyS</name>
    <name evidence="13" type="ORF">H9850_06820</name>
</gene>
<dbReference type="SMART" id="SM00836">
    <property type="entry name" value="DALR_1"/>
    <property type="match status" value="1"/>
</dbReference>
<keyword evidence="9 11" id="KW-0030">Aminoacyl-tRNA synthetase</keyword>
<dbReference type="GO" id="GO:0005524">
    <property type="term" value="F:ATP binding"/>
    <property type="evidence" value="ECO:0007669"/>
    <property type="project" value="UniProtKB-UniRule"/>
</dbReference>
<evidence type="ECO:0000256" key="9">
    <source>
        <dbReference type="ARBA" id="ARBA00023146"/>
    </source>
</evidence>
<comment type="catalytic activity">
    <reaction evidence="10 11">
        <text>tRNA(Gly) + glycine + ATP = glycyl-tRNA(Gly) + AMP + diphosphate</text>
        <dbReference type="Rhea" id="RHEA:16013"/>
        <dbReference type="Rhea" id="RHEA-COMP:9664"/>
        <dbReference type="Rhea" id="RHEA-COMP:9683"/>
        <dbReference type="ChEBI" id="CHEBI:30616"/>
        <dbReference type="ChEBI" id="CHEBI:33019"/>
        <dbReference type="ChEBI" id="CHEBI:57305"/>
        <dbReference type="ChEBI" id="CHEBI:78442"/>
        <dbReference type="ChEBI" id="CHEBI:78522"/>
        <dbReference type="ChEBI" id="CHEBI:456215"/>
        <dbReference type="EC" id="6.1.1.14"/>
    </reaction>
</comment>
<keyword evidence="7 11" id="KW-0067">ATP-binding</keyword>
<dbReference type="GO" id="GO:0004820">
    <property type="term" value="F:glycine-tRNA ligase activity"/>
    <property type="evidence" value="ECO:0007669"/>
    <property type="project" value="UniProtKB-UniRule"/>
</dbReference>
<dbReference type="InterPro" id="IPR008909">
    <property type="entry name" value="DALR_anticod-bd"/>
</dbReference>
<dbReference type="SUPFAM" id="SSF109604">
    <property type="entry name" value="HD-domain/PDEase-like"/>
    <property type="match status" value="1"/>
</dbReference>
<dbReference type="HAMAP" id="MF_00255">
    <property type="entry name" value="Gly_tRNA_synth_beta"/>
    <property type="match status" value="1"/>
</dbReference>
<protein>
    <recommendedName>
        <fullName evidence="11">Glycine--tRNA ligase beta subunit</fullName>
        <ecNumber evidence="11">6.1.1.14</ecNumber>
    </recommendedName>
    <alternativeName>
        <fullName evidence="11">Glycyl-tRNA synthetase beta subunit</fullName>
        <shortName evidence="11">GlyRS</shortName>
    </alternativeName>
</protein>
<evidence type="ECO:0000256" key="1">
    <source>
        <dbReference type="ARBA" id="ARBA00004496"/>
    </source>
</evidence>
<accession>A0A9D1WDT1</accession>
<dbReference type="GO" id="GO:0004814">
    <property type="term" value="F:arginine-tRNA ligase activity"/>
    <property type="evidence" value="ECO:0007669"/>
    <property type="project" value="InterPro"/>
</dbReference>
<dbReference type="PANTHER" id="PTHR30075">
    <property type="entry name" value="GLYCYL-TRNA SYNTHETASE"/>
    <property type="match status" value="1"/>
</dbReference>
<keyword evidence="5 11" id="KW-0436">Ligase</keyword>
<dbReference type="Gene3D" id="1.10.730.10">
    <property type="entry name" value="Isoleucyl-tRNA Synthetase, Domain 1"/>
    <property type="match status" value="1"/>
</dbReference>
<comment type="similarity">
    <text evidence="2 11">Belongs to the class-II aminoacyl-tRNA synthetase family.</text>
</comment>
<reference evidence="13" key="1">
    <citation type="journal article" date="2021" name="PeerJ">
        <title>Extensive microbial diversity within the chicken gut microbiome revealed by metagenomics and culture.</title>
        <authorList>
            <person name="Gilroy R."/>
            <person name="Ravi A."/>
            <person name="Getino M."/>
            <person name="Pursley I."/>
            <person name="Horton D.L."/>
            <person name="Alikhan N.F."/>
            <person name="Baker D."/>
            <person name="Gharbi K."/>
            <person name="Hall N."/>
            <person name="Watson M."/>
            <person name="Adriaenssens E.M."/>
            <person name="Foster-Nyarko E."/>
            <person name="Jarju S."/>
            <person name="Secka A."/>
            <person name="Antonio M."/>
            <person name="Oren A."/>
            <person name="Chaudhuri R.R."/>
            <person name="La Ragione R."/>
            <person name="Hildebrand F."/>
            <person name="Pallen M.J."/>
        </authorList>
    </citation>
    <scope>NUCLEOTIDE SEQUENCE</scope>
    <source>
        <strain evidence="13">USASDec5-558</strain>
    </source>
</reference>
<keyword evidence="8 11" id="KW-0648">Protein biosynthesis</keyword>
<dbReference type="Pfam" id="PF05746">
    <property type="entry name" value="DALR_1"/>
    <property type="match status" value="1"/>
</dbReference>
<organism evidence="13 14">
    <name type="scientific">Candidatus Anaerobiospirillum pullistercoris</name>
    <dbReference type="NCBI Taxonomy" id="2838452"/>
    <lineage>
        <taxon>Bacteria</taxon>
        <taxon>Pseudomonadati</taxon>
        <taxon>Pseudomonadota</taxon>
        <taxon>Gammaproteobacteria</taxon>
        <taxon>Aeromonadales</taxon>
        <taxon>Succinivibrionaceae</taxon>
        <taxon>Anaerobiospirillum</taxon>
    </lineage>
</organism>
<dbReference type="PANTHER" id="PTHR30075:SF2">
    <property type="entry name" value="GLYCINE--TRNA LIGASE, CHLOROPLASTIC_MITOCHONDRIAL 2"/>
    <property type="match status" value="1"/>
</dbReference>
<evidence type="ECO:0000256" key="11">
    <source>
        <dbReference type="HAMAP-Rule" id="MF_00255"/>
    </source>
</evidence>
<keyword evidence="6 11" id="KW-0547">Nucleotide-binding</keyword>
<evidence type="ECO:0000313" key="13">
    <source>
        <dbReference type="EMBL" id="HIX57168.1"/>
    </source>
</evidence>
<comment type="subunit">
    <text evidence="3 11">Tetramer of two alpha and two beta subunits.</text>
</comment>
<dbReference type="InterPro" id="IPR006194">
    <property type="entry name" value="Gly-tRNA-synth_heterodimer"/>
</dbReference>
<dbReference type="Proteomes" id="UP000886829">
    <property type="component" value="Unassembled WGS sequence"/>
</dbReference>
<comment type="caution">
    <text evidence="13">The sequence shown here is derived from an EMBL/GenBank/DDBJ whole genome shotgun (WGS) entry which is preliminary data.</text>
</comment>
<evidence type="ECO:0000259" key="12">
    <source>
        <dbReference type="SMART" id="SM00836"/>
    </source>
</evidence>
<dbReference type="InterPro" id="IPR009080">
    <property type="entry name" value="tRNAsynth_Ia_anticodon-bd"/>
</dbReference>
<dbReference type="GO" id="GO:0006420">
    <property type="term" value="P:arginyl-tRNA aminoacylation"/>
    <property type="evidence" value="ECO:0007669"/>
    <property type="project" value="InterPro"/>
</dbReference>
<name>A0A9D1WDT1_9GAMM</name>
<evidence type="ECO:0000256" key="8">
    <source>
        <dbReference type="ARBA" id="ARBA00022917"/>
    </source>
</evidence>